<evidence type="ECO:0000259" key="2">
    <source>
        <dbReference type="Pfam" id="PF07727"/>
    </source>
</evidence>
<protein>
    <recommendedName>
        <fullName evidence="5">Reverse transcriptase Ty1/copia-type domain-containing protein</fullName>
    </recommendedName>
</protein>
<dbReference type="PANTHER" id="PTHR37610:SF97">
    <property type="entry name" value="RETROTRANSPOSON GAG DOMAIN-CONTAINING PROTEIN"/>
    <property type="match status" value="1"/>
</dbReference>
<feature type="domain" description="Reverse transcriptase Ty1/copia-type" evidence="2">
    <location>
        <begin position="276"/>
        <end position="516"/>
    </location>
</feature>
<feature type="compositionally biased region" description="Polar residues" evidence="1">
    <location>
        <begin position="218"/>
        <end position="231"/>
    </location>
</feature>
<dbReference type="PANTHER" id="PTHR37610">
    <property type="entry name" value="CCHC-TYPE DOMAIN-CONTAINING PROTEIN"/>
    <property type="match status" value="1"/>
</dbReference>
<evidence type="ECO:0000313" key="4">
    <source>
        <dbReference type="EMBL" id="SPD01478.1"/>
    </source>
</evidence>
<proteinExistence type="predicted"/>
<name>A0A2N9GPT0_FAGSY</name>
<dbReference type="Pfam" id="PF07727">
    <property type="entry name" value="RVT_2"/>
    <property type="match status" value="1"/>
</dbReference>
<dbReference type="InterPro" id="IPR013103">
    <property type="entry name" value="RVT_2"/>
</dbReference>
<dbReference type="Pfam" id="PF14244">
    <property type="entry name" value="Retrotran_gag_3"/>
    <property type="match status" value="1"/>
</dbReference>
<dbReference type="InterPro" id="IPR029472">
    <property type="entry name" value="Copia-like_N"/>
</dbReference>
<reference evidence="4" key="1">
    <citation type="submission" date="2018-02" db="EMBL/GenBank/DDBJ databases">
        <authorList>
            <person name="Cohen D.B."/>
            <person name="Kent A.D."/>
        </authorList>
    </citation>
    <scope>NUCLEOTIDE SEQUENCE</scope>
</reference>
<evidence type="ECO:0008006" key="5">
    <source>
        <dbReference type="Google" id="ProtNLM"/>
    </source>
</evidence>
<gene>
    <name evidence="4" type="ORF">FSB_LOCUS29360</name>
</gene>
<sequence>MVSIEVVPPSSSSSVTNQNTIAPIENSCSPYYLNNGDHPGIRIVLDPLTGDNYQSWRRSMTIALSSKNKLGFVNETILQPNDEADPFFSDWQRCNDLVLSWITNCLSRQIYAIVLYIYIAKEVWDDLQQRYSQSNGTRVHLNLAMQCQQLLNMLNAQAQQASSSTHQVATLVTMRQPTPNSHTIPTMAGATDHMVTNTQFFSSMTAVTDDSLPFVPDQSPSPASSPISLENTCPLRKSTRTSRPPTYLQDYHCQLALSTSPITSSCASTAPITSIITDLPPGKHPIGCKWVYKVKLKADGSSERYKARLLAKGYSQQEGLDYSETFSPVAKFTTVRLLLAIAAVKNWSLTQLDVINAFLHRDLDEEVYMDLPPSFASRGEIKPNQVCKLQKSLYGLKQASRQWFAKFSSTIIKHGFIQSKSDYSLFTRNHGSSFIALQVYVDDILIARNDIASVTSLKQALHTEFKLKDLGNLKYFLGLEVVRNSTGISLCQRKYALDILSNSGMLGSKRVHTPMEQKIKLSELDGVPLDDSSTYRRLVGRLLYFTITRPDISYSV</sequence>
<evidence type="ECO:0000256" key="1">
    <source>
        <dbReference type="SAM" id="MobiDB-lite"/>
    </source>
</evidence>
<dbReference type="InterPro" id="IPR043502">
    <property type="entry name" value="DNA/RNA_pol_sf"/>
</dbReference>
<dbReference type="SUPFAM" id="SSF56672">
    <property type="entry name" value="DNA/RNA polymerases"/>
    <property type="match status" value="1"/>
</dbReference>
<dbReference type="EMBL" id="OIVN01002203">
    <property type="protein sequence ID" value="SPD01478.1"/>
    <property type="molecule type" value="Genomic_DNA"/>
</dbReference>
<evidence type="ECO:0000259" key="3">
    <source>
        <dbReference type="Pfam" id="PF14244"/>
    </source>
</evidence>
<organism evidence="4">
    <name type="scientific">Fagus sylvatica</name>
    <name type="common">Beechnut</name>
    <dbReference type="NCBI Taxonomy" id="28930"/>
    <lineage>
        <taxon>Eukaryota</taxon>
        <taxon>Viridiplantae</taxon>
        <taxon>Streptophyta</taxon>
        <taxon>Embryophyta</taxon>
        <taxon>Tracheophyta</taxon>
        <taxon>Spermatophyta</taxon>
        <taxon>Magnoliopsida</taxon>
        <taxon>eudicotyledons</taxon>
        <taxon>Gunneridae</taxon>
        <taxon>Pentapetalae</taxon>
        <taxon>rosids</taxon>
        <taxon>fabids</taxon>
        <taxon>Fagales</taxon>
        <taxon>Fagaceae</taxon>
        <taxon>Fagus</taxon>
    </lineage>
</organism>
<feature type="domain" description="Retrotransposon Copia-like N-terminal" evidence="3">
    <location>
        <begin position="37"/>
        <end position="80"/>
    </location>
</feature>
<accession>A0A2N9GPT0</accession>
<feature type="region of interest" description="Disordered" evidence="1">
    <location>
        <begin position="215"/>
        <end position="241"/>
    </location>
</feature>
<dbReference type="AlphaFoldDB" id="A0A2N9GPT0"/>